<keyword evidence="7" id="KW-0518">Myosin</keyword>
<dbReference type="InterPro" id="IPR002928">
    <property type="entry name" value="Myosin_tail"/>
</dbReference>
<evidence type="ECO:0000256" key="7">
    <source>
        <dbReference type="ARBA" id="ARBA00023123"/>
    </source>
</evidence>
<evidence type="ECO:0000256" key="1">
    <source>
        <dbReference type="ARBA" id="ARBA00004657"/>
    </source>
</evidence>
<dbReference type="SUPFAM" id="SSF57997">
    <property type="entry name" value="Tropomyosin"/>
    <property type="match status" value="1"/>
</dbReference>
<dbReference type="Pfam" id="PF01576">
    <property type="entry name" value="Myosin_tail_1"/>
    <property type="match status" value="1"/>
</dbReference>
<accession>A0A814BMC6</accession>
<keyword evidence="4" id="KW-0787">Thick filament</keyword>
<evidence type="ECO:0000256" key="4">
    <source>
        <dbReference type="ARBA" id="ARBA00022433"/>
    </source>
</evidence>
<keyword evidence="5" id="KW-0963">Cytoplasm</keyword>
<dbReference type="AlphaFoldDB" id="A0A814BMC6"/>
<dbReference type="GO" id="GO:0016459">
    <property type="term" value="C:myosin complex"/>
    <property type="evidence" value="ECO:0007669"/>
    <property type="project" value="UniProtKB-KW"/>
</dbReference>
<dbReference type="PANTHER" id="PTHR46349:SF6">
    <property type="entry name" value="MYOSIN-6-LIKE"/>
    <property type="match status" value="1"/>
</dbReference>
<organism evidence="12 13">
    <name type="scientific">Brachionus calyciflorus</name>
    <dbReference type="NCBI Taxonomy" id="104777"/>
    <lineage>
        <taxon>Eukaryota</taxon>
        <taxon>Metazoa</taxon>
        <taxon>Spiralia</taxon>
        <taxon>Gnathifera</taxon>
        <taxon>Rotifera</taxon>
        <taxon>Eurotatoria</taxon>
        <taxon>Monogononta</taxon>
        <taxon>Pseudotrocha</taxon>
        <taxon>Ploima</taxon>
        <taxon>Brachionidae</taxon>
        <taxon>Brachionus</taxon>
    </lineage>
</organism>
<feature type="domain" description="Myosin tail" evidence="11">
    <location>
        <begin position="3"/>
        <end position="179"/>
    </location>
</feature>
<dbReference type="GO" id="GO:0032982">
    <property type="term" value="C:myosin filament"/>
    <property type="evidence" value="ECO:0007669"/>
    <property type="project" value="UniProtKB-KW"/>
</dbReference>
<evidence type="ECO:0000256" key="8">
    <source>
        <dbReference type="ARBA" id="ARBA00023175"/>
    </source>
</evidence>
<gene>
    <name evidence="12" type="ORF">OXX778_LOCUS12923</name>
</gene>
<evidence type="ECO:0000313" key="13">
    <source>
        <dbReference type="Proteomes" id="UP000663879"/>
    </source>
</evidence>
<dbReference type="EMBL" id="CAJNOC010002410">
    <property type="protein sequence ID" value="CAF0931327.1"/>
    <property type="molecule type" value="Genomic_DNA"/>
</dbReference>
<dbReference type="Proteomes" id="UP000663879">
    <property type="component" value="Unassembled WGS sequence"/>
</dbReference>
<proteinExistence type="inferred from homology"/>
<name>A0A814BMC6_9BILA</name>
<feature type="region of interest" description="Disordered" evidence="10">
    <location>
        <begin position="161"/>
        <end position="219"/>
    </location>
</feature>
<comment type="caution">
    <text evidence="12">The sequence shown here is derived from an EMBL/GenBank/DDBJ whole genome shotgun (WGS) entry which is preliminary data.</text>
</comment>
<comment type="similarity">
    <text evidence="2">Belongs to the paramyosin family.</text>
</comment>
<dbReference type="PANTHER" id="PTHR46349">
    <property type="entry name" value="CINGULIN-LIKE PROTEIN 1-RELATED"/>
    <property type="match status" value="1"/>
</dbReference>
<comment type="subcellular location">
    <subcellularLocation>
        <location evidence="1">Cytoplasm</location>
        <location evidence="1">Myofibril</location>
    </subcellularLocation>
</comment>
<evidence type="ECO:0000256" key="3">
    <source>
        <dbReference type="ARBA" id="ARBA00018623"/>
    </source>
</evidence>
<keyword evidence="13" id="KW-1185">Reference proteome</keyword>
<feature type="non-terminal residue" evidence="12">
    <location>
        <position position="1"/>
    </location>
</feature>
<keyword evidence="8" id="KW-0505">Motor protein</keyword>
<evidence type="ECO:0000256" key="9">
    <source>
        <dbReference type="ARBA" id="ARBA00023179"/>
    </source>
</evidence>
<evidence type="ECO:0000256" key="2">
    <source>
        <dbReference type="ARBA" id="ARBA00008447"/>
    </source>
</evidence>
<evidence type="ECO:0000313" key="12">
    <source>
        <dbReference type="EMBL" id="CAF0931327.1"/>
    </source>
</evidence>
<sequence>LDEAIAELKNSEERVKKASADAARLAEELRLEQEHSFNVEKLRKSLEQQVKDLQVRLDEAEANALKGGKRIIQKLEQKIHELESELDIEQRHHQETLKEVRKNDRRLKELAFQAEEDRKNQARLSDLVEKLQNKLKVYKRQVEEAEEIAAVNLAKFRKAQHELEDAEERAGQAENQLNKQRAKNRSTVSAARGGSPQREPQQVRAASAVPFRAGSVRRN</sequence>
<evidence type="ECO:0000259" key="11">
    <source>
        <dbReference type="Pfam" id="PF01576"/>
    </source>
</evidence>
<protein>
    <recommendedName>
        <fullName evidence="3">Paramyosin</fullName>
    </recommendedName>
</protein>
<evidence type="ECO:0000256" key="10">
    <source>
        <dbReference type="SAM" id="MobiDB-lite"/>
    </source>
</evidence>
<reference evidence="12" key="1">
    <citation type="submission" date="2021-02" db="EMBL/GenBank/DDBJ databases">
        <authorList>
            <person name="Nowell W R."/>
        </authorList>
    </citation>
    <scope>NUCLEOTIDE SEQUENCE</scope>
    <source>
        <strain evidence="12">Ploen Becks lab</strain>
    </source>
</reference>
<keyword evidence="9" id="KW-0514">Muscle protein</keyword>
<keyword evidence="6" id="KW-0175">Coiled coil</keyword>
<dbReference type="InterPro" id="IPR014751">
    <property type="entry name" value="XRCC4-like_C"/>
</dbReference>
<evidence type="ECO:0000256" key="6">
    <source>
        <dbReference type="ARBA" id="ARBA00023054"/>
    </source>
</evidence>
<dbReference type="Gene3D" id="1.20.5.370">
    <property type="match status" value="1"/>
</dbReference>
<dbReference type="OrthoDB" id="2018427at2759"/>
<evidence type="ECO:0000256" key="5">
    <source>
        <dbReference type="ARBA" id="ARBA00022490"/>
    </source>
</evidence>
<feature type="compositionally biased region" description="Polar residues" evidence="10">
    <location>
        <begin position="173"/>
        <end position="189"/>
    </location>
</feature>
<dbReference type="GO" id="GO:0030016">
    <property type="term" value="C:myofibril"/>
    <property type="evidence" value="ECO:0007669"/>
    <property type="project" value="UniProtKB-SubCell"/>
</dbReference>
<feature type="compositionally biased region" description="Basic and acidic residues" evidence="10">
    <location>
        <begin position="161"/>
        <end position="171"/>
    </location>
</feature>